<name>A0A1Q8RCG9_9PEZI</name>
<gene>
    <name evidence="2" type="ORF">CCHL11_07000</name>
</gene>
<evidence type="ECO:0000256" key="1">
    <source>
        <dbReference type="SAM" id="SignalP"/>
    </source>
</evidence>
<dbReference type="Proteomes" id="UP000186583">
    <property type="component" value="Unassembled WGS sequence"/>
</dbReference>
<reference evidence="2 3" key="1">
    <citation type="submission" date="2016-11" db="EMBL/GenBank/DDBJ databases">
        <title>Draft Genome Assembly of Colletotrichum chlorophyti a pathogen of herbaceous plants.</title>
        <authorList>
            <person name="Gan P."/>
            <person name="Narusaka M."/>
            <person name="Tsushima A."/>
            <person name="Narusaka Y."/>
            <person name="Takano Y."/>
            <person name="Shirasu K."/>
        </authorList>
    </citation>
    <scope>NUCLEOTIDE SEQUENCE [LARGE SCALE GENOMIC DNA]</scope>
    <source>
        <strain evidence="2 3">NTL11</strain>
    </source>
</reference>
<keyword evidence="1" id="KW-0732">Signal</keyword>
<dbReference type="AlphaFoldDB" id="A0A1Q8RCG9"/>
<protein>
    <submittedName>
        <fullName evidence="2">Uncharacterized protein</fullName>
    </submittedName>
</protein>
<sequence length="259" mass="28693">MLSIYFTSLFLLSVVSAAPILTERDLNTTVWTAEHVLQPHEALLVGSDGQLEVAHVDAYRVFLESQGVRLDAPELDETFQELSLGNQEVNLTDYHLNARQFSCSRTQVMVMDKTYDFVGWDIQMSPVYGAGDATIRNGYTTNNGVTVNGNVDLTWAKDVLKTTFGVNYNRQWSSSVDLSYKGTIARGNHGTIITKPRKTRRIGRVLSGCPGSFTQIGTFQADSHITGNYKGIDWVSGSIELCQKRQFPLTFCTGSGTFV</sequence>
<organism evidence="2 3">
    <name type="scientific">Colletotrichum chlorophyti</name>
    <dbReference type="NCBI Taxonomy" id="708187"/>
    <lineage>
        <taxon>Eukaryota</taxon>
        <taxon>Fungi</taxon>
        <taxon>Dikarya</taxon>
        <taxon>Ascomycota</taxon>
        <taxon>Pezizomycotina</taxon>
        <taxon>Sordariomycetes</taxon>
        <taxon>Hypocreomycetidae</taxon>
        <taxon>Glomerellales</taxon>
        <taxon>Glomerellaceae</taxon>
        <taxon>Colletotrichum</taxon>
    </lineage>
</organism>
<feature type="signal peptide" evidence="1">
    <location>
        <begin position="1"/>
        <end position="17"/>
    </location>
</feature>
<evidence type="ECO:0000313" key="2">
    <source>
        <dbReference type="EMBL" id="OLN81853.1"/>
    </source>
</evidence>
<keyword evidence="3" id="KW-1185">Reference proteome</keyword>
<feature type="chain" id="PRO_5012841766" evidence="1">
    <location>
        <begin position="18"/>
        <end position="259"/>
    </location>
</feature>
<dbReference type="OrthoDB" id="4831122at2759"/>
<dbReference type="STRING" id="708187.A0A1Q8RCG9"/>
<comment type="caution">
    <text evidence="2">The sequence shown here is derived from an EMBL/GenBank/DDBJ whole genome shotgun (WGS) entry which is preliminary data.</text>
</comment>
<accession>A0A1Q8RCG9</accession>
<dbReference type="EMBL" id="MPGH01000240">
    <property type="protein sequence ID" value="OLN81853.1"/>
    <property type="molecule type" value="Genomic_DNA"/>
</dbReference>
<evidence type="ECO:0000313" key="3">
    <source>
        <dbReference type="Proteomes" id="UP000186583"/>
    </source>
</evidence>
<proteinExistence type="predicted"/>